<evidence type="ECO:0000256" key="1">
    <source>
        <dbReference type="SAM" id="SignalP"/>
    </source>
</evidence>
<sequence>MMFVSSFLSSIVLSARTLRCRSWCSFAIPSEATSRCVVWRGHCSTSSSSCGVMLISWANPLSETIGEEHSRRRLFTQGDLPVYEFTRIIIFIFRNTVT</sequence>
<dbReference type="EnsemblPlants" id="OB08G15610.1">
    <property type="protein sequence ID" value="OB08G15610.1"/>
    <property type="gene ID" value="OB08G15610"/>
</dbReference>
<accession>J3MR32</accession>
<protein>
    <recommendedName>
        <fullName evidence="4">Secreted protein</fullName>
    </recommendedName>
</protein>
<evidence type="ECO:0000313" key="2">
    <source>
        <dbReference type="EnsemblPlants" id="OB08G15610.1"/>
    </source>
</evidence>
<name>J3MR32_ORYBR</name>
<feature type="chain" id="PRO_5003773846" description="Secreted protein" evidence="1">
    <location>
        <begin position="18"/>
        <end position="98"/>
    </location>
</feature>
<reference evidence="2" key="1">
    <citation type="journal article" date="2013" name="Nat. Commun.">
        <title>Whole-genome sequencing of Oryza brachyantha reveals mechanisms underlying Oryza genome evolution.</title>
        <authorList>
            <person name="Chen J."/>
            <person name="Huang Q."/>
            <person name="Gao D."/>
            <person name="Wang J."/>
            <person name="Lang Y."/>
            <person name="Liu T."/>
            <person name="Li B."/>
            <person name="Bai Z."/>
            <person name="Luis Goicoechea J."/>
            <person name="Liang C."/>
            <person name="Chen C."/>
            <person name="Zhang W."/>
            <person name="Sun S."/>
            <person name="Liao Y."/>
            <person name="Zhang X."/>
            <person name="Yang L."/>
            <person name="Song C."/>
            <person name="Wang M."/>
            <person name="Shi J."/>
            <person name="Liu G."/>
            <person name="Liu J."/>
            <person name="Zhou H."/>
            <person name="Zhou W."/>
            <person name="Yu Q."/>
            <person name="An N."/>
            <person name="Chen Y."/>
            <person name="Cai Q."/>
            <person name="Wang B."/>
            <person name="Liu B."/>
            <person name="Min J."/>
            <person name="Huang Y."/>
            <person name="Wu H."/>
            <person name="Li Z."/>
            <person name="Zhang Y."/>
            <person name="Yin Y."/>
            <person name="Song W."/>
            <person name="Jiang J."/>
            <person name="Jackson S.A."/>
            <person name="Wing R.A."/>
            <person name="Wang J."/>
            <person name="Chen M."/>
        </authorList>
    </citation>
    <scope>NUCLEOTIDE SEQUENCE [LARGE SCALE GENOMIC DNA]</scope>
    <source>
        <strain evidence="2">cv. IRGC 101232</strain>
    </source>
</reference>
<dbReference type="Gramene" id="OB08G15610.1">
    <property type="protein sequence ID" value="OB08G15610.1"/>
    <property type="gene ID" value="OB08G15610"/>
</dbReference>
<dbReference type="AlphaFoldDB" id="J3MR32"/>
<dbReference type="HOGENOM" id="CLU_2337029_0_0_1"/>
<organism evidence="2">
    <name type="scientific">Oryza brachyantha</name>
    <name type="common">malo sina</name>
    <dbReference type="NCBI Taxonomy" id="4533"/>
    <lineage>
        <taxon>Eukaryota</taxon>
        <taxon>Viridiplantae</taxon>
        <taxon>Streptophyta</taxon>
        <taxon>Embryophyta</taxon>
        <taxon>Tracheophyta</taxon>
        <taxon>Spermatophyta</taxon>
        <taxon>Magnoliopsida</taxon>
        <taxon>Liliopsida</taxon>
        <taxon>Poales</taxon>
        <taxon>Poaceae</taxon>
        <taxon>BOP clade</taxon>
        <taxon>Oryzoideae</taxon>
        <taxon>Oryzeae</taxon>
        <taxon>Oryzinae</taxon>
        <taxon>Oryza</taxon>
    </lineage>
</organism>
<keyword evidence="3" id="KW-1185">Reference proteome</keyword>
<evidence type="ECO:0008006" key="4">
    <source>
        <dbReference type="Google" id="ProtNLM"/>
    </source>
</evidence>
<evidence type="ECO:0000313" key="3">
    <source>
        <dbReference type="Proteomes" id="UP000006038"/>
    </source>
</evidence>
<reference evidence="2" key="2">
    <citation type="submission" date="2013-04" db="UniProtKB">
        <authorList>
            <consortium name="EnsemblPlants"/>
        </authorList>
    </citation>
    <scope>IDENTIFICATION</scope>
</reference>
<dbReference type="Proteomes" id="UP000006038">
    <property type="component" value="Chromosome 8"/>
</dbReference>
<feature type="signal peptide" evidence="1">
    <location>
        <begin position="1"/>
        <end position="17"/>
    </location>
</feature>
<proteinExistence type="predicted"/>
<keyword evidence="1" id="KW-0732">Signal</keyword>